<evidence type="ECO:0000313" key="3">
    <source>
        <dbReference type="Proteomes" id="UP001365128"/>
    </source>
</evidence>
<name>A0ABR1MMU6_9PEZI</name>
<evidence type="ECO:0000256" key="1">
    <source>
        <dbReference type="SAM" id="MobiDB-lite"/>
    </source>
</evidence>
<gene>
    <name evidence="2" type="ORF">IWX46DRAFT_591322</name>
</gene>
<keyword evidence="3" id="KW-1185">Reference proteome</keyword>
<dbReference type="Proteomes" id="UP001365128">
    <property type="component" value="Unassembled WGS sequence"/>
</dbReference>
<feature type="region of interest" description="Disordered" evidence="1">
    <location>
        <begin position="102"/>
        <end position="131"/>
    </location>
</feature>
<dbReference type="EMBL" id="JBBPDW010000005">
    <property type="protein sequence ID" value="KAK7552417.1"/>
    <property type="molecule type" value="Genomic_DNA"/>
</dbReference>
<protein>
    <submittedName>
        <fullName evidence="2">Uncharacterized protein</fullName>
    </submittedName>
</protein>
<organism evidence="2 3">
    <name type="scientific">Phyllosticta citricarpa</name>
    <dbReference type="NCBI Taxonomy" id="55181"/>
    <lineage>
        <taxon>Eukaryota</taxon>
        <taxon>Fungi</taxon>
        <taxon>Dikarya</taxon>
        <taxon>Ascomycota</taxon>
        <taxon>Pezizomycotina</taxon>
        <taxon>Dothideomycetes</taxon>
        <taxon>Dothideomycetes incertae sedis</taxon>
        <taxon>Botryosphaeriales</taxon>
        <taxon>Phyllostictaceae</taxon>
        <taxon>Phyllosticta</taxon>
    </lineage>
</organism>
<accession>A0ABR1MMU6</accession>
<evidence type="ECO:0000313" key="2">
    <source>
        <dbReference type="EMBL" id="KAK7552417.1"/>
    </source>
</evidence>
<sequence>MDVCMYVCMCTGRAAAALPPLYSVRRWMAWHGMGIAVGRRKKWAKAKQARRPGAAVPCPIFFTFRYLPLLGRSLWFGCPPLEGPLLISSPLGARFVRKASPTEKQQCPCMDRPSIPPPQPAMDERWRPRNGSLNLSVDHGCRLLA</sequence>
<reference evidence="2 3" key="1">
    <citation type="submission" date="2024-04" db="EMBL/GenBank/DDBJ databases">
        <title>Phyllosticta paracitricarpa is synonymous to the EU quarantine fungus P. citricarpa based on phylogenomic analyses.</title>
        <authorList>
            <consortium name="Lawrence Berkeley National Laboratory"/>
            <person name="Van Ingen-Buijs V.A."/>
            <person name="Van Westerhoven A.C."/>
            <person name="Haridas S."/>
            <person name="Skiadas P."/>
            <person name="Martin F."/>
            <person name="Groenewald J.Z."/>
            <person name="Crous P.W."/>
            <person name="Seidl M.F."/>
        </authorList>
    </citation>
    <scope>NUCLEOTIDE SEQUENCE [LARGE SCALE GENOMIC DNA]</scope>
    <source>
        <strain evidence="2 3">CBS 122670</strain>
    </source>
</reference>
<proteinExistence type="predicted"/>
<comment type="caution">
    <text evidence="2">The sequence shown here is derived from an EMBL/GenBank/DDBJ whole genome shotgun (WGS) entry which is preliminary data.</text>
</comment>